<evidence type="ECO:0000313" key="10">
    <source>
        <dbReference type="EMBL" id="CUO24466.1"/>
    </source>
</evidence>
<evidence type="ECO:0000256" key="7">
    <source>
        <dbReference type="SAM" id="Phobius"/>
    </source>
</evidence>
<feature type="domain" description="Mechanosensitive ion channel MscS" evidence="8">
    <location>
        <begin position="181"/>
        <end position="247"/>
    </location>
</feature>
<dbReference type="Gene3D" id="3.30.70.100">
    <property type="match status" value="1"/>
</dbReference>
<feature type="transmembrane region" description="Helical" evidence="7">
    <location>
        <begin position="98"/>
        <end position="114"/>
    </location>
</feature>
<dbReference type="InterPro" id="IPR011066">
    <property type="entry name" value="MscS_channel_C_sf"/>
</dbReference>
<dbReference type="Pfam" id="PF00924">
    <property type="entry name" value="MS_channel_2nd"/>
    <property type="match status" value="1"/>
</dbReference>
<evidence type="ECO:0000256" key="6">
    <source>
        <dbReference type="ARBA" id="ARBA00023136"/>
    </source>
</evidence>
<evidence type="ECO:0000313" key="11">
    <source>
        <dbReference type="Proteomes" id="UP000095488"/>
    </source>
</evidence>
<feature type="transmembrane region" description="Helical" evidence="7">
    <location>
        <begin position="134"/>
        <end position="155"/>
    </location>
</feature>
<keyword evidence="5 7" id="KW-1133">Transmembrane helix</keyword>
<keyword evidence="4 7" id="KW-0812">Transmembrane</keyword>
<evidence type="ECO:0000259" key="8">
    <source>
        <dbReference type="Pfam" id="PF00924"/>
    </source>
</evidence>
<keyword evidence="11" id="KW-1185">Reference proteome</keyword>
<protein>
    <submittedName>
        <fullName evidence="10">MscS family inner membrane protein YnaI</fullName>
    </submittedName>
</protein>
<feature type="domain" description="Mechanosensitive ion channel MscS C-terminal" evidence="9">
    <location>
        <begin position="256"/>
        <end position="340"/>
    </location>
</feature>
<evidence type="ECO:0000256" key="4">
    <source>
        <dbReference type="ARBA" id="ARBA00022692"/>
    </source>
</evidence>
<dbReference type="InterPro" id="IPR011014">
    <property type="entry name" value="MscS_channel_TM-2"/>
</dbReference>
<gene>
    <name evidence="10" type="primary">ynaI</name>
    <name evidence="10" type="ORF">ERS852473_02288</name>
</gene>
<dbReference type="PANTHER" id="PTHR43634:SF2">
    <property type="entry name" value="LOW CONDUCTANCE MECHANOSENSITIVE CHANNEL YNAI"/>
    <property type="match status" value="1"/>
</dbReference>
<dbReference type="SUPFAM" id="SSF82861">
    <property type="entry name" value="Mechanosensitive channel protein MscS (YggB), transmembrane region"/>
    <property type="match status" value="1"/>
</dbReference>
<dbReference type="PANTHER" id="PTHR43634">
    <property type="entry name" value="OW CONDUCTANCE MECHANOSENSITIVE CHANNEL"/>
    <property type="match status" value="1"/>
</dbReference>
<evidence type="ECO:0000256" key="1">
    <source>
        <dbReference type="ARBA" id="ARBA00004651"/>
    </source>
</evidence>
<comment type="similarity">
    <text evidence="2">Belongs to the MscS (TC 1.A.23) family.</text>
</comment>
<organism evidence="10 11">
    <name type="scientific">Sarcina ventriculi</name>
    <name type="common">Clostridium ventriculi</name>
    <dbReference type="NCBI Taxonomy" id="1267"/>
    <lineage>
        <taxon>Bacteria</taxon>
        <taxon>Bacillati</taxon>
        <taxon>Bacillota</taxon>
        <taxon>Clostridia</taxon>
        <taxon>Eubacteriales</taxon>
        <taxon>Clostridiaceae</taxon>
        <taxon>Sarcina</taxon>
    </lineage>
</organism>
<dbReference type="RefSeq" id="WP_055260262.1">
    <property type="nucleotide sequence ID" value="NZ_BCMV01000033.1"/>
</dbReference>
<dbReference type="SUPFAM" id="SSF50182">
    <property type="entry name" value="Sm-like ribonucleoproteins"/>
    <property type="match status" value="1"/>
</dbReference>
<accession>A0ABM9USL0</accession>
<dbReference type="Pfam" id="PF21082">
    <property type="entry name" value="MS_channel_3rd"/>
    <property type="match status" value="1"/>
</dbReference>
<sequence>MKRIEDFCCAMCSVSIYNIIIALGIIVFVIILNKLLISKIYKIFTYIVSKSNTHIDDSLVKASQKPLKLFILFYGVYQALRIIEFDNLNLNIISTSRLIKLAGVIAMCYFFYNLTLENSILHKSIHNKNDSNGIVFPFVSIIIRIVIVIFAVVIIANEFGFTGFITGLGISGIAFALAAQDTFSNLFGGMVIVLDKPFSIGDWVQTSDIEGVIEEITFRSTKIRTFAEAIVTVPNSKLANSNIINWSQRDKRRIHFKFTLDYSTSIDKINICVQRIEKFLRSNDKIKKEMIIVSFNELSNYGFGIFVYFYTEMMGYEEYEKLKQIVNINILSILREEKVKLFFINFNRLQENILGVNMVDKIEDIGNVTEEEREK</sequence>
<dbReference type="SUPFAM" id="SSF82689">
    <property type="entry name" value="Mechanosensitive channel protein MscS (YggB), C-terminal domain"/>
    <property type="match status" value="1"/>
</dbReference>
<dbReference type="Gene3D" id="1.10.287.1260">
    <property type="match status" value="1"/>
</dbReference>
<dbReference type="Gene3D" id="2.30.30.60">
    <property type="match status" value="1"/>
</dbReference>
<keyword evidence="6 7" id="KW-0472">Membrane</keyword>
<dbReference type="InterPro" id="IPR049278">
    <property type="entry name" value="MS_channel_C"/>
</dbReference>
<evidence type="ECO:0000259" key="9">
    <source>
        <dbReference type="Pfam" id="PF21082"/>
    </source>
</evidence>
<evidence type="ECO:0000256" key="3">
    <source>
        <dbReference type="ARBA" id="ARBA00022475"/>
    </source>
</evidence>
<dbReference type="InterPro" id="IPR045042">
    <property type="entry name" value="YnaI-like"/>
</dbReference>
<proteinExistence type="inferred from homology"/>
<dbReference type="EMBL" id="CYZR01000014">
    <property type="protein sequence ID" value="CUO24466.1"/>
    <property type="molecule type" value="Genomic_DNA"/>
</dbReference>
<keyword evidence="3" id="KW-1003">Cell membrane</keyword>
<comment type="subcellular location">
    <subcellularLocation>
        <location evidence="1">Cell membrane</location>
        <topology evidence="1">Multi-pass membrane protein</topology>
    </subcellularLocation>
</comment>
<feature type="transmembrane region" description="Helical" evidence="7">
    <location>
        <begin position="161"/>
        <end position="179"/>
    </location>
</feature>
<dbReference type="InterPro" id="IPR023408">
    <property type="entry name" value="MscS_beta-dom_sf"/>
</dbReference>
<comment type="caution">
    <text evidence="10">The sequence shown here is derived from an EMBL/GenBank/DDBJ whole genome shotgun (WGS) entry which is preliminary data.</text>
</comment>
<dbReference type="InterPro" id="IPR010920">
    <property type="entry name" value="LSM_dom_sf"/>
</dbReference>
<reference evidence="10 11" key="1">
    <citation type="submission" date="2015-09" db="EMBL/GenBank/DDBJ databases">
        <authorList>
            <consortium name="Pathogen Informatics"/>
        </authorList>
    </citation>
    <scope>NUCLEOTIDE SEQUENCE [LARGE SCALE GENOMIC DNA]</scope>
    <source>
        <strain evidence="10 11">2789STDY5834858</strain>
    </source>
</reference>
<feature type="transmembrane region" description="Helical" evidence="7">
    <location>
        <begin position="7"/>
        <end position="32"/>
    </location>
</feature>
<evidence type="ECO:0000256" key="5">
    <source>
        <dbReference type="ARBA" id="ARBA00022989"/>
    </source>
</evidence>
<evidence type="ECO:0000256" key="2">
    <source>
        <dbReference type="ARBA" id="ARBA00008017"/>
    </source>
</evidence>
<dbReference type="Proteomes" id="UP000095488">
    <property type="component" value="Unassembled WGS sequence"/>
</dbReference>
<dbReference type="InterPro" id="IPR006685">
    <property type="entry name" value="MscS_channel_2nd"/>
</dbReference>
<name>A0ABM9USL0_SARVE</name>